<evidence type="ECO:0000256" key="2">
    <source>
        <dbReference type="ARBA" id="ARBA00022525"/>
    </source>
</evidence>
<reference evidence="7" key="1">
    <citation type="submission" date="2020-03" db="EMBL/GenBank/DDBJ databases">
        <authorList>
            <person name="Weist P."/>
        </authorList>
    </citation>
    <scope>NUCLEOTIDE SEQUENCE</scope>
</reference>
<dbReference type="Proteomes" id="UP001153269">
    <property type="component" value="Unassembled WGS sequence"/>
</dbReference>
<gene>
    <name evidence="7" type="ORF">PLEPLA_LOCUS12056</name>
</gene>
<evidence type="ECO:0000259" key="6">
    <source>
        <dbReference type="Pfam" id="PF13330"/>
    </source>
</evidence>
<evidence type="ECO:0000256" key="4">
    <source>
        <dbReference type="ARBA" id="ARBA00023180"/>
    </source>
</evidence>
<evidence type="ECO:0000313" key="8">
    <source>
        <dbReference type="Proteomes" id="UP001153269"/>
    </source>
</evidence>
<evidence type="ECO:0000256" key="3">
    <source>
        <dbReference type="ARBA" id="ARBA00022729"/>
    </source>
</evidence>
<proteinExistence type="predicted"/>
<dbReference type="InterPro" id="IPR039675">
    <property type="entry name" value="CILP1/CILP2"/>
</dbReference>
<evidence type="ECO:0000256" key="1">
    <source>
        <dbReference type="ARBA" id="ARBA00004613"/>
    </source>
</evidence>
<evidence type="ECO:0000313" key="7">
    <source>
        <dbReference type="EMBL" id="CAB1424135.1"/>
    </source>
</evidence>
<dbReference type="GO" id="GO:0005576">
    <property type="term" value="C:extracellular region"/>
    <property type="evidence" value="ECO:0007669"/>
    <property type="project" value="UniProtKB-SubCell"/>
</dbReference>
<keyword evidence="2" id="KW-0964">Secreted</keyword>
<organism evidence="7 8">
    <name type="scientific">Pleuronectes platessa</name>
    <name type="common">European plaice</name>
    <dbReference type="NCBI Taxonomy" id="8262"/>
    <lineage>
        <taxon>Eukaryota</taxon>
        <taxon>Metazoa</taxon>
        <taxon>Chordata</taxon>
        <taxon>Craniata</taxon>
        <taxon>Vertebrata</taxon>
        <taxon>Euteleostomi</taxon>
        <taxon>Actinopterygii</taxon>
        <taxon>Neopterygii</taxon>
        <taxon>Teleostei</taxon>
        <taxon>Neoteleostei</taxon>
        <taxon>Acanthomorphata</taxon>
        <taxon>Carangaria</taxon>
        <taxon>Pleuronectiformes</taxon>
        <taxon>Pleuronectoidei</taxon>
        <taxon>Pleuronectidae</taxon>
        <taxon>Pleuronectes</taxon>
    </lineage>
</organism>
<accession>A0A9N7U475</accession>
<keyword evidence="4" id="KW-0325">Glycoprotein</keyword>
<dbReference type="PANTHER" id="PTHR15031">
    <property type="entry name" value="CARTILAGE INTERMEDIATE LAYER PROTEIN CLIP"/>
    <property type="match status" value="1"/>
</dbReference>
<keyword evidence="5" id="KW-1133">Transmembrane helix</keyword>
<dbReference type="InterPro" id="IPR025155">
    <property type="entry name" value="WxxW_domain"/>
</dbReference>
<dbReference type="EMBL" id="CADEAL010000708">
    <property type="protein sequence ID" value="CAB1424135.1"/>
    <property type="molecule type" value="Genomic_DNA"/>
</dbReference>
<sequence length="272" mass="30188">FPCDYATHIQCWTDWFDRDDPSGTGDWEVFSLLRIENPGKICLKPIQIEAKTLTGLSAAAAGDVIFKSDTASGFVCRNKDQKITKMCNDYHIRFSCHSPFCTSGAPGVCWTNWYDRDLPSGTGDWERLSDLKTENPGEICDSPTYIEAVTTDTLTPAISTGENFYQQSAPVRPFFRQRGRRGKAVSGNGCFQSSLKACLRRARLGETEPEIESSIRKEIPSIMPLIPRGEIHFCMTFLLCLCPAGILSSSVVLKPGGRTPLRPQPLQGRALR</sequence>
<keyword evidence="3" id="KW-0732">Signal</keyword>
<protein>
    <recommendedName>
        <fullName evidence="6">WxxW domain-containing protein</fullName>
    </recommendedName>
</protein>
<evidence type="ECO:0000256" key="5">
    <source>
        <dbReference type="SAM" id="Phobius"/>
    </source>
</evidence>
<name>A0A9N7U475_PLEPL</name>
<feature type="non-terminal residue" evidence="7">
    <location>
        <position position="1"/>
    </location>
</feature>
<dbReference type="PANTHER" id="PTHR15031:SF4">
    <property type="entry name" value="CARTILAGE INTERMEDIATE LAYER PROTEIN 1"/>
    <property type="match status" value="1"/>
</dbReference>
<feature type="domain" description="WxxW" evidence="6">
    <location>
        <begin position="110"/>
        <end position="166"/>
    </location>
</feature>
<comment type="subcellular location">
    <subcellularLocation>
        <location evidence="1">Secreted</location>
    </subcellularLocation>
</comment>
<keyword evidence="8" id="KW-1185">Reference proteome</keyword>
<feature type="transmembrane region" description="Helical" evidence="5">
    <location>
        <begin position="231"/>
        <end position="253"/>
    </location>
</feature>
<dbReference type="AlphaFoldDB" id="A0A9N7U475"/>
<comment type="caution">
    <text evidence="7">The sequence shown here is derived from an EMBL/GenBank/DDBJ whole genome shotgun (WGS) entry which is preliminary data.</text>
</comment>
<keyword evidence="5" id="KW-0812">Transmembrane</keyword>
<feature type="domain" description="WxxW" evidence="6">
    <location>
        <begin position="12"/>
        <end position="96"/>
    </location>
</feature>
<keyword evidence="5" id="KW-0472">Membrane</keyword>
<dbReference type="Pfam" id="PF13330">
    <property type="entry name" value="Mucin2_WxxW"/>
    <property type="match status" value="2"/>
</dbReference>